<accession>A0A1G2L662</accession>
<proteinExistence type="predicted"/>
<sequence>MYLIFERRVASYMWCDETYSDIATNDWQEIGASLDHKTEKRLVWRVAEFLFPDATKVVMELSGLQFRHSDLNGVQVRAQRVSTSDWAVENVRVIDALSGEERVYQGKVRTTVMAIGGGILLFRGRDFE</sequence>
<comment type="caution">
    <text evidence="1">The sequence shown here is derived from an EMBL/GenBank/DDBJ whole genome shotgun (WGS) entry which is preliminary data.</text>
</comment>
<dbReference type="EMBL" id="MHQO01000016">
    <property type="protein sequence ID" value="OHA07148.1"/>
    <property type="molecule type" value="Genomic_DNA"/>
</dbReference>
<evidence type="ECO:0000313" key="1">
    <source>
        <dbReference type="EMBL" id="OHA07148.1"/>
    </source>
</evidence>
<gene>
    <name evidence="1" type="ORF">A2934_02380</name>
</gene>
<organism evidence="1 2">
    <name type="scientific">Candidatus Sungbacteria bacterium RIFCSPLOWO2_01_FULL_47_10</name>
    <dbReference type="NCBI Taxonomy" id="1802276"/>
    <lineage>
        <taxon>Bacteria</taxon>
        <taxon>Candidatus Sungiibacteriota</taxon>
    </lineage>
</organism>
<dbReference type="AlphaFoldDB" id="A0A1G2L662"/>
<reference evidence="1 2" key="1">
    <citation type="journal article" date="2016" name="Nat. Commun.">
        <title>Thousands of microbial genomes shed light on interconnected biogeochemical processes in an aquifer system.</title>
        <authorList>
            <person name="Anantharaman K."/>
            <person name="Brown C.T."/>
            <person name="Hug L.A."/>
            <person name="Sharon I."/>
            <person name="Castelle C.J."/>
            <person name="Probst A.J."/>
            <person name="Thomas B.C."/>
            <person name="Singh A."/>
            <person name="Wilkins M.J."/>
            <person name="Karaoz U."/>
            <person name="Brodie E.L."/>
            <person name="Williams K.H."/>
            <person name="Hubbard S.S."/>
            <person name="Banfield J.F."/>
        </authorList>
    </citation>
    <scope>NUCLEOTIDE SEQUENCE [LARGE SCALE GENOMIC DNA]</scope>
</reference>
<name>A0A1G2L662_9BACT</name>
<protein>
    <submittedName>
        <fullName evidence="1">Uncharacterized protein</fullName>
    </submittedName>
</protein>
<evidence type="ECO:0000313" key="2">
    <source>
        <dbReference type="Proteomes" id="UP000177982"/>
    </source>
</evidence>
<dbReference type="Proteomes" id="UP000177982">
    <property type="component" value="Unassembled WGS sequence"/>
</dbReference>